<reference evidence="1 2" key="1">
    <citation type="submission" date="2016-03" db="EMBL/GenBank/DDBJ databases">
        <title>Draft genome sequence of Paenibacillus antarcticus CECT 5836.</title>
        <authorList>
            <person name="Shin S.-K."/>
            <person name="Yi H."/>
        </authorList>
    </citation>
    <scope>NUCLEOTIDE SEQUENCE [LARGE SCALE GENOMIC DNA]</scope>
    <source>
        <strain evidence="1 2">CECT 5836</strain>
    </source>
</reference>
<dbReference type="CDD" id="cd07040">
    <property type="entry name" value="HP"/>
    <property type="match status" value="1"/>
</dbReference>
<evidence type="ECO:0000313" key="1">
    <source>
        <dbReference type="EMBL" id="OAB44924.1"/>
    </source>
</evidence>
<organism evidence="1 2">
    <name type="scientific">Paenibacillus antarcticus</name>
    <dbReference type="NCBI Taxonomy" id="253703"/>
    <lineage>
        <taxon>Bacteria</taxon>
        <taxon>Bacillati</taxon>
        <taxon>Bacillota</taxon>
        <taxon>Bacilli</taxon>
        <taxon>Bacillales</taxon>
        <taxon>Paenibacillaceae</taxon>
        <taxon>Paenibacillus</taxon>
    </lineage>
</organism>
<dbReference type="InterPro" id="IPR029033">
    <property type="entry name" value="His_PPase_superfam"/>
</dbReference>
<dbReference type="InterPro" id="IPR013078">
    <property type="entry name" value="His_Pase_superF_clade-1"/>
</dbReference>
<dbReference type="SUPFAM" id="SSF53254">
    <property type="entry name" value="Phosphoglycerate mutase-like"/>
    <property type="match status" value="1"/>
</dbReference>
<accession>A0A168MPY4</accession>
<gene>
    <name evidence="1" type="ORF">PBAT_15080</name>
</gene>
<sequence length="194" mass="21211">MVIPGTQAALAQITPDIALPINDLKTGGYIIYFRHGEATVGQDTDNLVFEDCSTQRNLSDQGRTQAQIVGNFFKKNSIPVAYPVIASPYCRTRESAEIAFGKQNVQLNPMLADIVKLSNESLSEDQEQPILTNVNKLLETVPALGKNTIIVDHSFPAGLSLGPIPYMGAVIIKPKGNNKGYDVIKRVSFEEFTM</sequence>
<proteinExistence type="predicted"/>
<protein>
    <recommendedName>
        <fullName evidence="3">Histidine phosphatase family protein</fullName>
    </recommendedName>
</protein>
<dbReference type="Gene3D" id="3.40.50.1240">
    <property type="entry name" value="Phosphoglycerate mutase-like"/>
    <property type="match status" value="1"/>
</dbReference>
<dbReference type="EMBL" id="LVJI01000019">
    <property type="protein sequence ID" value="OAB44924.1"/>
    <property type="molecule type" value="Genomic_DNA"/>
</dbReference>
<dbReference type="OrthoDB" id="2237472at2"/>
<dbReference type="AlphaFoldDB" id="A0A168MPY4"/>
<evidence type="ECO:0008006" key="3">
    <source>
        <dbReference type="Google" id="ProtNLM"/>
    </source>
</evidence>
<keyword evidence="2" id="KW-1185">Reference proteome</keyword>
<name>A0A168MPY4_9BACL</name>
<evidence type="ECO:0000313" key="2">
    <source>
        <dbReference type="Proteomes" id="UP000077355"/>
    </source>
</evidence>
<dbReference type="Proteomes" id="UP000077355">
    <property type="component" value="Unassembled WGS sequence"/>
</dbReference>
<dbReference type="Pfam" id="PF00300">
    <property type="entry name" value="His_Phos_1"/>
    <property type="match status" value="1"/>
</dbReference>
<comment type="caution">
    <text evidence="1">The sequence shown here is derived from an EMBL/GenBank/DDBJ whole genome shotgun (WGS) entry which is preliminary data.</text>
</comment>